<dbReference type="InterPro" id="IPR023485">
    <property type="entry name" value="Ptyr_pPase"/>
</dbReference>
<dbReference type="EMBL" id="ML975159">
    <property type="protein sequence ID" value="KAF1811869.1"/>
    <property type="molecule type" value="Genomic_DNA"/>
</dbReference>
<dbReference type="PANTHER" id="PTHR11717">
    <property type="entry name" value="LOW MOLECULAR WEIGHT PROTEIN TYROSINE PHOSPHATASE"/>
    <property type="match status" value="1"/>
</dbReference>
<evidence type="ECO:0000259" key="5">
    <source>
        <dbReference type="SMART" id="SM00226"/>
    </source>
</evidence>
<evidence type="ECO:0000313" key="7">
    <source>
        <dbReference type="Proteomes" id="UP000504638"/>
    </source>
</evidence>
<name>A0A6G1G238_9PEZI</name>
<dbReference type="PRINTS" id="PR00719">
    <property type="entry name" value="LMWPTPASE"/>
</dbReference>
<evidence type="ECO:0000256" key="2">
    <source>
        <dbReference type="ARBA" id="ARBA00022801"/>
    </source>
</evidence>
<reference evidence="8" key="3">
    <citation type="submission" date="2025-04" db="UniProtKB">
        <authorList>
            <consortium name="RefSeq"/>
        </authorList>
    </citation>
    <scope>IDENTIFICATION</scope>
    <source>
        <strain evidence="8">CBS 781.70</strain>
    </source>
</reference>
<dbReference type="GO" id="GO:0004725">
    <property type="term" value="F:protein tyrosine phosphatase activity"/>
    <property type="evidence" value="ECO:0007669"/>
    <property type="project" value="InterPro"/>
</dbReference>
<dbReference type="OrthoDB" id="3388at2759"/>
<evidence type="ECO:0000256" key="4">
    <source>
        <dbReference type="PIRSR" id="PIRSR617867-1"/>
    </source>
</evidence>
<protein>
    <submittedName>
        <fullName evidence="6 8">Phosphotyrosine protein phosphatases I</fullName>
    </submittedName>
</protein>
<dbReference type="PANTHER" id="PTHR11717:SF7">
    <property type="entry name" value="LOW MOLECULAR WEIGHT PHOSPHOTYROSINE PROTEIN PHOSPHATASE"/>
    <property type="match status" value="1"/>
</dbReference>
<keyword evidence="2" id="KW-0378">Hydrolase</keyword>
<dbReference type="Pfam" id="PF01451">
    <property type="entry name" value="LMWPc"/>
    <property type="match status" value="1"/>
</dbReference>
<accession>A0A6G1G238</accession>
<keyword evidence="3" id="KW-0904">Protein phosphatase</keyword>
<dbReference type="InterPro" id="IPR050438">
    <property type="entry name" value="LMW_PTPase"/>
</dbReference>
<evidence type="ECO:0000256" key="3">
    <source>
        <dbReference type="ARBA" id="ARBA00022912"/>
    </source>
</evidence>
<feature type="active site" description="Proton donor" evidence="4">
    <location>
        <position position="123"/>
    </location>
</feature>
<reference evidence="6 8" key="1">
    <citation type="submission" date="2020-01" db="EMBL/GenBank/DDBJ databases">
        <authorList>
            <consortium name="DOE Joint Genome Institute"/>
            <person name="Haridas S."/>
            <person name="Albert R."/>
            <person name="Binder M."/>
            <person name="Bloem J."/>
            <person name="Labutti K."/>
            <person name="Salamov A."/>
            <person name="Andreopoulos B."/>
            <person name="Baker S.E."/>
            <person name="Barry K."/>
            <person name="Bills G."/>
            <person name="Bluhm B.H."/>
            <person name="Cannon C."/>
            <person name="Castanera R."/>
            <person name="Culley D.E."/>
            <person name="Daum C."/>
            <person name="Ezra D."/>
            <person name="Gonzalez J.B."/>
            <person name="Henrissat B."/>
            <person name="Kuo A."/>
            <person name="Liang C."/>
            <person name="Lipzen A."/>
            <person name="Lutzoni F."/>
            <person name="Magnuson J."/>
            <person name="Mondo S."/>
            <person name="Nolan M."/>
            <person name="Ohm R."/>
            <person name="Pangilinan J."/>
            <person name="Park H.-J."/>
            <person name="Ramirez L."/>
            <person name="Alfaro M."/>
            <person name="Sun H."/>
            <person name="Tritt A."/>
            <person name="Yoshinaga Y."/>
            <person name="Zwiers L.-H."/>
            <person name="Turgeon B.G."/>
            <person name="Goodwin S.B."/>
            <person name="Spatafora J.W."/>
            <person name="Crous P.W."/>
            <person name="Grigoriev I.V."/>
        </authorList>
    </citation>
    <scope>NUCLEOTIDE SEQUENCE</scope>
    <source>
        <strain evidence="6 8">CBS 781.70</strain>
    </source>
</reference>
<sequence>MIPGNILSVFRHHYSTHPLITAIDSAGTAAYHTGSDPDPRSLATLRAHGITAYSHSARQVREADFLAFDWIVGMDRENVADLRKVREKVVRKRKGKGGGEGEGVARVGLWGDWGGQRGEVVVDPYYGADTGFEVAFEQMGRFGKGFVKVLEEGGLE</sequence>
<organism evidence="6">
    <name type="scientific">Eremomyces bilateralis CBS 781.70</name>
    <dbReference type="NCBI Taxonomy" id="1392243"/>
    <lineage>
        <taxon>Eukaryota</taxon>
        <taxon>Fungi</taxon>
        <taxon>Dikarya</taxon>
        <taxon>Ascomycota</taxon>
        <taxon>Pezizomycotina</taxon>
        <taxon>Dothideomycetes</taxon>
        <taxon>Dothideomycetes incertae sedis</taxon>
        <taxon>Eremomycetales</taxon>
        <taxon>Eremomycetaceae</taxon>
        <taxon>Eremomyces</taxon>
    </lineage>
</organism>
<dbReference type="SMART" id="SM00226">
    <property type="entry name" value="LMWPc"/>
    <property type="match status" value="1"/>
</dbReference>
<gene>
    <name evidence="6 8" type="ORF">P152DRAFT_466745</name>
</gene>
<dbReference type="Gene3D" id="3.40.50.2300">
    <property type="match status" value="1"/>
</dbReference>
<proteinExistence type="inferred from homology"/>
<dbReference type="RefSeq" id="XP_033533500.1">
    <property type="nucleotide sequence ID" value="XM_033680712.1"/>
</dbReference>
<dbReference type="AlphaFoldDB" id="A0A6G1G238"/>
<keyword evidence="7" id="KW-1185">Reference proteome</keyword>
<comment type="similarity">
    <text evidence="1">Belongs to the low molecular weight phosphotyrosine protein phosphatase family.</text>
</comment>
<dbReference type="InterPro" id="IPR017867">
    <property type="entry name" value="Tyr_phospatase_low_mol_wt"/>
</dbReference>
<evidence type="ECO:0000313" key="8">
    <source>
        <dbReference type="RefSeq" id="XP_033533500.1"/>
    </source>
</evidence>
<dbReference type="SUPFAM" id="SSF52788">
    <property type="entry name" value="Phosphotyrosine protein phosphatases I"/>
    <property type="match status" value="1"/>
</dbReference>
<dbReference type="Proteomes" id="UP000504638">
    <property type="component" value="Unplaced"/>
</dbReference>
<reference evidence="8" key="2">
    <citation type="submission" date="2020-04" db="EMBL/GenBank/DDBJ databases">
        <authorList>
            <consortium name="NCBI Genome Project"/>
        </authorList>
    </citation>
    <scope>NUCLEOTIDE SEQUENCE</scope>
    <source>
        <strain evidence="8">CBS 781.70</strain>
    </source>
</reference>
<dbReference type="InterPro" id="IPR036196">
    <property type="entry name" value="Ptyr_pPase_sf"/>
</dbReference>
<evidence type="ECO:0000256" key="1">
    <source>
        <dbReference type="ARBA" id="ARBA00011063"/>
    </source>
</evidence>
<dbReference type="GeneID" id="54421282"/>
<evidence type="ECO:0000313" key="6">
    <source>
        <dbReference type="EMBL" id="KAF1811869.1"/>
    </source>
</evidence>
<feature type="domain" description="Phosphotyrosine protein phosphatase I" evidence="5">
    <location>
        <begin position="9"/>
        <end position="149"/>
    </location>
</feature>